<dbReference type="SUPFAM" id="SSF63829">
    <property type="entry name" value="Calcium-dependent phosphotriesterase"/>
    <property type="match status" value="1"/>
</dbReference>
<evidence type="ECO:0000313" key="2">
    <source>
        <dbReference type="EMBL" id="MBB5330314.1"/>
    </source>
</evidence>
<proteinExistence type="predicted"/>
<gene>
    <name evidence="2" type="ORF">HDF14_003947</name>
</gene>
<sequence length="376" mass="38557">MQKRSAIVVAVACATGLASIVPATSHAQVSSNVQVYASGFNGPRGLKFGPDGLLYVAEAGTGGSTSTNGQCTQVIPPVGPYTGGLTATISKVSSAGKRVIVASGFPSAVSNMPPDFLGVADLAFLNGKLYAALEGGGCSHGNPTIPNAIVEVDTATGNWKIVADLSAFVKAHPATYPNEADFEPDGVPYSLIAYRDRLYTVESNHGQLFSITAQGEVREEIDISEAEGHIVPTSIAERNGDFFVGNLGLFPATPNSSKILTISRNSCPDPAPGLDPSPELQKLRVAGSRAGFTTIVAVSFGPDGLIYALELSPAAGFPTLGVGKVVRLKGNGEIEDVATGLSVPTGMTFGPDGHLYVSNFGAASPGAGQIVRITIP</sequence>
<name>A0A9X0QHN4_9BACT</name>
<dbReference type="RefSeq" id="WP_183979620.1">
    <property type="nucleotide sequence ID" value="NZ_JACHEB010000009.1"/>
</dbReference>
<evidence type="ECO:0000256" key="1">
    <source>
        <dbReference type="SAM" id="SignalP"/>
    </source>
</evidence>
<accession>A0A9X0QHN4</accession>
<feature type="chain" id="PRO_5040822074" description="ScyD/ScyE family protein" evidence="1">
    <location>
        <begin position="28"/>
        <end position="376"/>
    </location>
</feature>
<organism evidence="2 3">
    <name type="scientific">Tunturiibacter gelidiferens</name>
    <dbReference type="NCBI Taxonomy" id="3069689"/>
    <lineage>
        <taxon>Bacteria</taxon>
        <taxon>Pseudomonadati</taxon>
        <taxon>Acidobacteriota</taxon>
        <taxon>Terriglobia</taxon>
        <taxon>Terriglobales</taxon>
        <taxon>Acidobacteriaceae</taxon>
        <taxon>Tunturiibacter</taxon>
    </lineage>
</organism>
<dbReference type="Proteomes" id="UP000535182">
    <property type="component" value="Unassembled WGS sequence"/>
</dbReference>
<comment type="caution">
    <text evidence="2">The sequence shown here is derived from an EMBL/GenBank/DDBJ whole genome shotgun (WGS) entry which is preliminary data.</text>
</comment>
<dbReference type="NCBIfam" id="NF033206">
    <property type="entry name" value="ScyE_fam"/>
    <property type="match status" value="1"/>
</dbReference>
<keyword evidence="1" id="KW-0732">Signal</keyword>
<feature type="signal peptide" evidence="1">
    <location>
        <begin position="1"/>
        <end position="27"/>
    </location>
</feature>
<dbReference type="Gene3D" id="2.130.10.10">
    <property type="entry name" value="YVTN repeat-like/Quinoprotein amine dehydrogenase"/>
    <property type="match status" value="1"/>
</dbReference>
<dbReference type="EMBL" id="JACHEB010000009">
    <property type="protein sequence ID" value="MBB5330314.1"/>
    <property type="molecule type" value="Genomic_DNA"/>
</dbReference>
<evidence type="ECO:0000313" key="3">
    <source>
        <dbReference type="Proteomes" id="UP000535182"/>
    </source>
</evidence>
<dbReference type="AlphaFoldDB" id="A0A9X0QHN4"/>
<dbReference type="InterPro" id="IPR015943">
    <property type="entry name" value="WD40/YVTN_repeat-like_dom_sf"/>
</dbReference>
<dbReference type="InterPro" id="IPR048031">
    <property type="entry name" value="ScyD/ScyE-like"/>
</dbReference>
<keyword evidence="3" id="KW-1185">Reference proteome</keyword>
<evidence type="ECO:0008006" key="4">
    <source>
        <dbReference type="Google" id="ProtNLM"/>
    </source>
</evidence>
<reference evidence="2 3" key="1">
    <citation type="submission" date="2020-08" db="EMBL/GenBank/DDBJ databases">
        <title>Genomic Encyclopedia of Type Strains, Phase IV (KMG-V): Genome sequencing to study the core and pangenomes of soil and plant-associated prokaryotes.</title>
        <authorList>
            <person name="Whitman W."/>
        </authorList>
    </citation>
    <scope>NUCLEOTIDE SEQUENCE [LARGE SCALE GENOMIC DNA]</scope>
    <source>
        <strain evidence="2 3">X5P2</strain>
    </source>
</reference>
<protein>
    <recommendedName>
        <fullName evidence="4">ScyD/ScyE family protein</fullName>
    </recommendedName>
</protein>